<dbReference type="AlphaFoldDB" id="A0A015JB11"/>
<comment type="caution">
    <text evidence="1">The sequence shown here is derived from an EMBL/GenBank/DDBJ whole genome shotgun (WGS) entry which is preliminary data.</text>
</comment>
<sequence length="257" mass="28670">MRDGESTLDDWKELTTQFSNGTNITSAEFSDAICIMYRKSDVAEFNVNKLKSLNCPVALIKAIHTGGKEASKADPELAKGLEAQLLLARGARVMLRINLWTEVGLVNGSLGTVQEIIFEENQSPPSLPIAVLIEFDNYYGPAIVTEEGKRLVPVSPIRYSWEGKKVTCSRLQVPICLAWAITIHKSQGLTLQKAVIDIGKKEYAAGQSFVAISRVCALKDILFSPFSFERLQRIKSLKRLEERIEEESRLMTLQNSH</sequence>
<organism evidence="1 2">
    <name type="scientific">Rhizophagus irregularis (strain DAOM 197198w)</name>
    <name type="common">Glomus intraradices</name>
    <dbReference type="NCBI Taxonomy" id="1432141"/>
    <lineage>
        <taxon>Eukaryota</taxon>
        <taxon>Fungi</taxon>
        <taxon>Fungi incertae sedis</taxon>
        <taxon>Mucoromycota</taxon>
        <taxon>Glomeromycotina</taxon>
        <taxon>Glomeromycetes</taxon>
        <taxon>Glomerales</taxon>
        <taxon>Glomeraceae</taxon>
        <taxon>Rhizophagus</taxon>
    </lineage>
</organism>
<dbReference type="STRING" id="1432141.A0A015JB11"/>
<accession>A0A015JB11</accession>
<protein>
    <submittedName>
        <fullName evidence="1">Pif1p</fullName>
    </submittedName>
</protein>
<dbReference type="PANTHER" id="PTHR47642">
    <property type="entry name" value="ATP-DEPENDENT DNA HELICASE"/>
    <property type="match status" value="1"/>
</dbReference>
<evidence type="ECO:0000313" key="2">
    <source>
        <dbReference type="Proteomes" id="UP000022910"/>
    </source>
</evidence>
<proteinExistence type="predicted"/>
<dbReference type="Proteomes" id="UP000022910">
    <property type="component" value="Unassembled WGS sequence"/>
</dbReference>
<reference evidence="1 2" key="1">
    <citation type="submission" date="2014-02" db="EMBL/GenBank/DDBJ databases">
        <title>Single nucleus genome sequencing reveals high similarity among nuclei of an endomycorrhizal fungus.</title>
        <authorList>
            <person name="Lin K."/>
            <person name="Geurts R."/>
            <person name="Zhang Z."/>
            <person name="Limpens E."/>
            <person name="Saunders D.G."/>
            <person name="Mu D."/>
            <person name="Pang E."/>
            <person name="Cao H."/>
            <person name="Cha H."/>
            <person name="Lin T."/>
            <person name="Zhou Q."/>
            <person name="Shang Y."/>
            <person name="Li Y."/>
            <person name="Ivanov S."/>
            <person name="Sharma T."/>
            <person name="Velzen R.V."/>
            <person name="Ruijter N.D."/>
            <person name="Aanen D.K."/>
            <person name="Win J."/>
            <person name="Kamoun S."/>
            <person name="Bisseling T."/>
            <person name="Huang S."/>
        </authorList>
    </citation>
    <scope>NUCLEOTIDE SEQUENCE [LARGE SCALE GENOMIC DNA]</scope>
    <source>
        <strain evidence="2">DAOM197198w</strain>
    </source>
</reference>
<dbReference type="HOGENOM" id="CLU_001613_3_3_1"/>
<dbReference type="CDD" id="cd18809">
    <property type="entry name" value="SF1_C_RecD"/>
    <property type="match status" value="1"/>
</dbReference>
<dbReference type="InterPro" id="IPR051055">
    <property type="entry name" value="PIF1_helicase"/>
</dbReference>
<keyword evidence="2" id="KW-1185">Reference proteome</keyword>
<gene>
    <name evidence="1" type="ORF">RirG_146210</name>
</gene>
<name>A0A015JB11_RHIIW</name>
<dbReference type="SUPFAM" id="SSF52540">
    <property type="entry name" value="P-loop containing nucleoside triphosphate hydrolases"/>
    <property type="match status" value="1"/>
</dbReference>
<evidence type="ECO:0000313" key="1">
    <source>
        <dbReference type="EMBL" id="EXX64080.1"/>
    </source>
</evidence>
<dbReference type="InterPro" id="IPR027417">
    <property type="entry name" value="P-loop_NTPase"/>
</dbReference>
<dbReference type="EMBL" id="JEMT01023652">
    <property type="protein sequence ID" value="EXX64080.1"/>
    <property type="molecule type" value="Genomic_DNA"/>
</dbReference>